<dbReference type="Pfam" id="PF00149">
    <property type="entry name" value="Metallophos"/>
    <property type="match status" value="1"/>
</dbReference>
<organism evidence="2 3">
    <name type="scientific">Devosia nitrariae</name>
    <dbReference type="NCBI Taxonomy" id="2071872"/>
    <lineage>
        <taxon>Bacteria</taxon>
        <taxon>Pseudomonadati</taxon>
        <taxon>Pseudomonadota</taxon>
        <taxon>Alphaproteobacteria</taxon>
        <taxon>Hyphomicrobiales</taxon>
        <taxon>Devosiaceae</taxon>
        <taxon>Devosia</taxon>
    </lineage>
</organism>
<name>A0ABQ5W1W9_9HYPH</name>
<evidence type="ECO:0000313" key="2">
    <source>
        <dbReference type="EMBL" id="GLQ53665.1"/>
    </source>
</evidence>
<dbReference type="InterPro" id="IPR004843">
    <property type="entry name" value="Calcineurin-like_PHP"/>
</dbReference>
<dbReference type="InterPro" id="IPR050126">
    <property type="entry name" value="Ap4A_hydrolase"/>
</dbReference>
<dbReference type="Proteomes" id="UP001156691">
    <property type="component" value="Unassembled WGS sequence"/>
</dbReference>
<protein>
    <submittedName>
        <fullName evidence="2">Serine/threonine protein phosphatase</fullName>
    </submittedName>
</protein>
<evidence type="ECO:0000313" key="3">
    <source>
        <dbReference type="Proteomes" id="UP001156691"/>
    </source>
</evidence>
<dbReference type="InterPro" id="IPR029052">
    <property type="entry name" value="Metallo-depent_PP-like"/>
</dbReference>
<sequence length="240" mass="26093">MLASWPEAVYAIGDVHGCLALLERMLSAIVTDGRSVAGEKLVVLVGDYVDRGANASGVLDRLMTPLPESFKMICIAGNHEVMMLDHLADPRSDDTWLALGGIETLMSYGVNISSYLAATPRDRITILRHHIPTNHIDFMQRLPVLLSLPGVTFVHAGLRPGIPLESQNDHDLLWMRPEARTQSAANGLIVHGHTPVDKATETDGRINIDTGAFATGRLTAVRLRQRQPPLFLAVGELSPA</sequence>
<dbReference type="EMBL" id="BSNS01000004">
    <property type="protein sequence ID" value="GLQ53665.1"/>
    <property type="molecule type" value="Genomic_DNA"/>
</dbReference>
<feature type="domain" description="Calcineurin-like phosphoesterase" evidence="1">
    <location>
        <begin position="9"/>
        <end position="200"/>
    </location>
</feature>
<proteinExistence type="predicted"/>
<accession>A0ABQ5W1W9</accession>
<dbReference type="RefSeq" id="WP_284339110.1">
    <property type="nucleotide sequence ID" value="NZ_BSNS01000004.1"/>
</dbReference>
<comment type="caution">
    <text evidence="2">The sequence shown here is derived from an EMBL/GenBank/DDBJ whole genome shotgun (WGS) entry which is preliminary data.</text>
</comment>
<reference evidence="3" key="1">
    <citation type="journal article" date="2019" name="Int. J. Syst. Evol. Microbiol.">
        <title>The Global Catalogue of Microorganisms (GCM) 10K type strain sequencing project: providing services to taxonomists for standard genome sequencing and annotation.</title>
        <authorList>
            <consortium name="The Broad Institute Genomics Platform"/>
            <consortium name="The Broad Institute Genome Sequencing Center for Infectious Disease"/>
            <person name="Wu L."/>
            <person name="Ma J."/>
        </authorList>
    </citation>
    <scope>NUCLEOTIDE SEQUENCE [LARGE SCALE GENOMIC DNA]</scope>
    <source>
        <strain evidence="3">NBRC 112416</strain>
    </source>
</reference>
<dbReference type="CDD" id="cd00144">
    <property type="entry name" value="MPP_PPP_family"/>
    <property type="match status" value="1"/>
</dbReference>
<keyword evidence="3" id="KW-1185">Reference proteome</keyword>
<dbReference type="SUPFAM" id="SSF56300">
    <property type="entry name" value="Metallo-dependent phosphatases"/>
    <property type="match status" value="1"/>
</dbReference>
<evidence type="ECO:0000259" key="1">
    <source>
        <dbReference type="Pfam" id="PF00149"/>
    </source>
</evidence>
<gene>
    <name evidence="2" type="ORF">GCM10010862_09240</name>
</gene>
<dbReference type="PANTHER" id="PTHR42850">
    <property type="entry name" value="METALLOPHOSPHOESTERASE"/>
    <property type="match status" value="1"/>
</dbReference>
<dbReference type="PANTHER" id="PTHR42850:SF4">
    <property type="entry name" value="ZINC-DEPENDENT ENDOPOLYPHOSPHATASE"/>
    <property type="match status" value="1"/>
</dbReference>
<dbReference type="Gene3D" id="3.60.21.10">
    <property type="match status" value="1"/>
</dbReference>